<dbReference type="Pfam" id="PF13155">
    <property type="entry name" value="Toprim_2"/>
    <property type="match status" value="1"/>
</dbReference>
<evidence type="ECO:0000313" key="2">
    <source>
        <dbReference type="Proteomes" id="UP001597641"/>
    </source>
</evidence>
<gene>
    <name evidence="1" type="ORF">ACFS7Z_08065</name>
</gene>
<organism evidence="1 2">
    <name type="scientific">Pontibacter toksunensis</name>
    <dbReference type="NCBI Taxonomy" id="1332631"/>
    <lineage>
        <taxon>Bacteria</taxon>
        <taxon>Pseudomonadati</taxon>
        <taxon>Bacteroidota</taxon>
        <taxon>Cytophagia</taxon>
        <taxon>Cytophagales</taxon>
        <taxon>Hymenobacteraceae</taxon>
        <taxon>Pontibacter</taxon>
    </lineage>
</organism>
<proteinExistence type="predicted"/>
<keyword evidence="2" id="KW-1185">Reference proteome</keyword>
<name>A0ABW6BSS4_9BACT</name>
<reference evidence="2" key="1">
    <citation type="journal article" date="2019" name="Int. J. Syst. Evol. Microbiol.">
        <title>The Global Catalogue of Microorganisms (GCM) 10K type strain sequencing project: providing services to taxonomists for standard genome sequencing and annotation.</title>
        <authorList>
            <consortium name="The Broad Institute Genomics Platform"/>
            <consortium name="The Broad Institute Genome Sequencing Center for Infectious Disease"/>
            <person name="Wu L."/>
            <person name="Ma J."/>
        </authorList>
    </citation>
    <scope>NUCLEOTIDE SEQUENCE [LARGE SCALE GENOMIC DNA]</scope>
    <source>
        <strain evidence="2">KCTC 23984</strain>
    </source>
</reference>
<protein>
    <submittedName>
        <fullName evidence="1">Toprim domain-containing protein</fullName>
    </submittedName>
</protein>
<dbReference type="Proteomes" id="UP001597641">
    <property type="component" value="Unassembled WGS sequence"/>
</dbReference>
<dbReference type="EMBL" id="JBHUOX010000005">
    <property type="protein sequence ID" value="MFD3000311.1"/>
    <property type="molecule type" value="Genomic_DNA"/>
</dbReference>
<evidence type="ECO:0000313" key="1">
    <source>
        <dbReference type="EMBL" id="MFD3000311.1"/>
    </source>
</evidence>
<comment type="caution">
    <text evidence="1">The sequence shown here is derived from an EMBL/GenBank/DDBJ whole genome shotgun (WGS) entry which is preliminary data.</text>
</comment>
<sequence length="99" mass="11475">MDFLSLLELKSRHPVKSNFLILNSASLIDRSIGLLHQHKEVYLFLDRDQAGRRVAESLQCSGVEGIDCSAFYNGHKDVNEYLATRRNRTRRHRRRAGHL</sequence>
<accession>A0ABW6BSS4</accession>
<dbReference type="RefSeq" id="WP_377483190.1">
    <property type="nucleotide sequence ID" value="NZ_JBHUOX010000005.1"/>
</dbReference>
<dbReference type="Gene3D" id="3.40.1360.10">
    <property type="match status" value="1"/>
</dbReference>